<keyword evidence="2" id="KW-1185">Reference proteome</keyword>
<comment type="caution">
    <text evidence="1">The sequence shown here is derived from an EMBL/GenBank/DDBJ whole genome shotgun (WGS) entry which is preliminary data.</text>
</comment>
<protein>
    <recommendedName>
        <fullName evidence="3">Lipoprotein</fullName>
    </recommendedName>
</protein>
<proteinExistence type="predicted"/>
<dbReference type="AlphaFoldDB" id="A0A552V5F5"/>
<dbReference type="Proteomes" id="UP000320643">
    <property type="component" value="Unassembled WGS sequence"/>
</dbReference>
<dbReference type="RefSeq" id="WP_143372354.1">
    <property type="nucleotide sequence ID" value="NZ_VJVZ01000003.1"/>
</dbReference>
<organism evidence="1 2">
    <name type="scientific">Flavobacterium zepuense</name>
    <dbReference type="NCBI Taxonomy" id="2593302"/>
    <lineage>
        <taxon>Bacteria</taxon>
        <taxon>Pseudomonadati</taxon>
        <taxon>Bacteroidota</taxon>
        <taxon>Flavobacteriia</taxon>
        <taxon>Flavobacteriales</taxon>
        <taxon>Flavobacteriaceae</taxon>
        <taxon>Flavobacterium</taxon>
    </lineage>
</organism>
<evidence type="ECO:0000313" key="2">
    <source>
        <dbReference type="Proteomes" id="UP000320643"/>
    </source>
</evidence>
<evidence type="ECO:0000313" key="1">
    <source>
        <dbReference type="EMBL" id="TRW25689.1"/>
    </source>
</evidence>
<name>A0A552V5F5_9FLAO</name>
<gene>
    <name evidence="1" type="ORF">FMM05_05560</name>
</gene>
<accession>A0A552V5F5</accession>
<evidence type="ECO:0008006" key="3">
    <source>
        <dbReference type="Google" id="ProtNLM"/>
    </source>
</evidence>
<sequence>MKTKTMKNKLMLLAAGILMFSCQKKEEKTVIEDTTVEAEAPVAEAPEQICFLNVVSKDSIVLNFTKSGDSVVGTFKWLPAEKDKKITEFKGVISGNTVTAIGEALAEGTTNKEELIFTIDGGQAKVKFGEMAESSDGVWRYKNKNATSDQVLNKVDCL</sequence>
<reference evidence="1 2" key="1">
    <citation type="submission" date="2019-07" db="EMBL/GenBank/DDBJ databases">
        <title>Flavobacterium sp. nov., isolated from glacier ice.</title>
        <authorList>
            <person name="Liu Q."/>
            <person name="Xin Y.-H."/>
        </authorList>
    </citation>
    <scope>NUCLEOTIDE SEQUENCE [LARGE SCALE GENOMIC DNA]</scope>
    <source>
        <strain evidence="1 2">ZT4R6</strain>
    </source>
</reference>
<dbReference type="OrthoDB" id="794403at2"/>
<dbReference type="PROSITE" id="PS51257">
    <property type="entry name" value="PROKAR_LIPOPROTEIN"/>
    <property type="match status" value="1"/>
</dbReference>
<dbReference type="EMBL" id="VJVZ01000003">
    <property type="protein sequence ID" value="TRW25689.1"/>
    <property type="molecule type" value="Genomic_DNA"/>
</dbReference>